<organism evidence="3 4">
    <name type="scientific">Hebeloma cylindrosporum</name>
    <dbReference type="NCBI Taxonomy" id="76867"/>
    <lineage>
        <taxon>Eukaryota</taxon>
        <taxon>Fungi</taxon>
        <taxon>Dikarya</taxon>
        <taxon>Basidiomycota</taxon>
        <taxon>Agaricomycotina</taxon>
        <taxon>Agaricomycetes</taxon>
        <taxon>Agaricomycetidae</taxon>
        <taxon>Agaricales</taxon>
        <taxon>Agaricineae</taxon>
        <taxon>Hymenogastraceae</taxon>
        <taxon>Hebeloma</taxon>
    </lineage>
</organism>
<dbReference type="GO" id="GO:0006310">
    <property type="term" value="P:DNA recombination"/>
    <property type="evidence" value="ECO:0007669"/>
    <property type="project" value="UniProtKB-KW"/>
</dbReference>
<dbReference type="SUPFAM" id="SSF56349">
    <property type="entry name" value="DNA breaking-rejoining enzymes"/>
    <property type="match status" value="1"/>
</dbReference>
<feature type="region of interest" description="Disordered" evidence="2">
    <location>
        <begin position="515"/>
        <end position="576"/>
    </location>
</feature>
<evidence type="ECO:0000313" key="3">
    <source>
        <dbReference type="EMBL" id="KIM36467.1"/>
    </source>
</evidence>
<evidence type="ECO:0000313" key="4">
    <source>
        <dbReference type="Proteomes" id="UP000053424"/>
    </source>
</evidence>
<keyword evidence="1" id="KW-0233">DNA recombination</keyword>
<dbReference type="HOGENOM" id="CLU_013901_0_1_1"/>
<dbReference type="Proteomes" id="UP000053424">
    <property type="component" value="Unassembled WGS sequence"/>
</dbReference>
<name>A0A0C2Y5Y4_HEBCY</name>
<dbReference type="InterPro" id="IPR011010">
    <property type="entry name" value="DNA_brk_join_enz"/>
</dbReference>
<protein>
    <submittedName>
        <fullName evidence="3">Uncharacterized protein</fullName>
    </submittedName>
</protein>
<evidence type="ECO:0000256" key="2">
    <source>
        <dbReference type="SAM" id="MobiDB-lite"/>
    </source>
</evidence>
<proteinExistence type="predicted"/>
<dbReference type="AlphaFoldDB" id="A0A0C2Y5Y4"/>
<gene>
    <name evidence="3" type="ORF">M413DRAFT_13964</name>
</gene>
<dbReference type="Gene3D" id="1.10.443.10">
    <property type="entry name" value="Intergrase catalytic core"/>
    <property type="match status" value="1"/>
</dbReference>
<keyword evidence="4" id="KW-1185">Reference proteome</keyword>
<dbReference type="GO" id="GO:0003677">
    <property type="term" value="F:DNA binding"/>
    <property type="evidence" value="ECO:0007669"/>
    <property type="project" value="InterPro"/>
</dbReference>
<evidence type="ECO:0000256" key="1">
    <source>
        <dbReference type="ARBA" id="ARBA00023172"/>
    </source>
</evidence>
<dbReference type="STRING" id="686832.A0A0C2Y5Y4"/>
<accession>A0A0C2Y5Y4</accession>
<reference evidence="4" key="2">
    <citation type="submission" date="2015-01" db="EMBL/GenBank/DDBJ databases">
        <title>Evolutionary Origins and Diversification of the Mycorrhizal Mutualists.</title>
        <authorList>
            <consortium name="DOE Joint Genome Institute"/>
            <consortium name="Mycorrhizal Genomics Consortium"/>
            <person name="Kohler A."/>
            <person name="Kuo A."/>
            <person name="Nagy L.G."/>
            <person name="Floudas D."/>
            <person name="Copeland A."/>
            <person name="Barry K.W."/>
            <person name="Cichocki N."/>
            <person name="Veneault-Fourrey C."/>
            <person name="LaButti K."/>
            <person name="Lindquist E.A."/>
            <person name="Lipzen A."/>
            <person name="Lundell T."/>
            <person name="Morin E."/>
            <person name="Murat C."/>
            <person name="Riley R."/>
            <person name="Ohm R."/>
            <person name="Sun H."/>
            <person name="Tunlid A."/>
            <person name="Henrissat B."/>
            <person name="Grigoriev I.V."/>
            <person name="Hibbett D.S."/>
            <person name="Martin F."/>
        </authorList>
    </citation>
    <scope>NUCLEOTIDE SEQUENCE [LARGE SCALE GENOMIC DNA]</scope>
    <source>
        <strain evidence="4">h7</strain>
    </source>
</reference>
<sequence>MGKTPSASLSAQKKKAALPVTFQELAQIEKNARAQHLKAERTTKKYGEMVAAARKWLAREIAASSAASSATHCDESPSSGLDHESLDNRNPFIQPEFAAAFDEIPNASSPTALRNYITYKVIHQKLKSGTGDSIRAAFKHMWDQSSGNLYRGKWHFNTSEKRWEGSLIDTAEVADLTKALKNKSGAHGGDRTHSAAMSKEHMEKVFAWSQRICPSGSGPALNLEQRKLKTKHLGFRGFSATAWTVWSRCFELIKAQMKHLRMRQENPNAFGLKYHAFRLVDRKGWQHKISKNERELDLRSNTFNMYDRPDLGACNAYRALEEWISFLEEEVYKRPLDPEDYIFPAMGANGVVHPREPISHDTIQKYIDEFTHGAGIAQATFGRFSTHCFRRGGAQYYFMFAPVGKRWSLRKVRWWGGWAEGEHGETLIRYLLDELHSYEEDFCDALCPVQVERDVTFMAEHHAVAPVNNETVGIMHSQLAAQIRSIHDEMRIAQQQIHLQLQASLSLNAGPSNSNILAQVHPAPPMRQSPESPAFPGQHHIPQPTPFSSGPASHAHPIHPIPAITCFPTSTQPSASTLLDRPRLLQTSQQGNQPTFSPRLPTHASIIPDIPVKNADGTRPHARESWRYIVAHWRDGDPERGLAVPLKDWPADWLRGPNRLLASKHNQRAKIAKEFLVQYDGDESKFLAAYPEAEEGHTRLYTAIQEARKARGDFAPRVRA</sequence>
<dbReference type="EMBL" id="KN831805">
    <property type="protein sequence ID" value="KIM36467.1"/>
    <property type="molecule type" value="Genomic_DNA"/>
</dbReference>
<reference evidence="3 4" key="1">
    <citation type="submission" date="2014-04" db="EMBL/GenBank/DDBJ databases">
        <authorList>
            <consortium name="DOE Joint Genome Institute"/>
            <person name="Kuo A."/>
            <person name="Gay G."/>
            <person name="Dore J."/>
            <person name="Kohler A."/>
            <person name="Nagy L.G."/>
            <person name="Floudas D."/>
            <person name="Copeland A."/>
            <person name="Barry K.W."/>
            <person name="Cichocki N."/>
            <person name="Veneault-Fourrey C."/>
            <person name="LaButti K."/>
            <person name="Lindquist E.A."/>
            <person name="Lipzen A."/>
            <person name="Lundell T."/>
            <person name="Morin E."/>
            <person name="Murat C."/>
            <person name="Sun H."/>
            <person name="Tunlid A."/>
            <person name="Henrissat B."/>
            <person name="Grigoriev I.V."/>
            <person name="Hibbett D.S."/>
            <person name="Martin F."/>
            <person name="Nordberg H.P."/>
            <person name="Cantor M.N."/>
            <person name="Hua S.X."/>
        </authorList>
    </citation>
    <scope>NUCLEOTIDE SEQUENCE [LARGE SCALE GENOMIC DNA]</scope>
    <source>
        <strain evidence="4">h7</strain>
    </source>
</reference>
<dbReference type="OrthoDB" id="164951at2759"/>
<feature type="compositionally biased region" description="Polar residues" evidence="2">
    <location>
        <begin position="567"/>
        <end position="576"/>
    </location>
</feature>
<dbReference type="GO" id="GO:0015074">
    <property type="term" value="P:DNA integration"/>
    <property type="evidence" value="ECO:0007669"/>
    <property type="project" value="InterPro"/>
</dbReference>
<dbReference type="InterPro" id="IPR013762">
    <property type="entry name" value="Integrase-like_cat_sf"/>
</dbReference>